<dbReference type="AlphaFoldDB" id="A0A4U7APN1"/>
<sequence>MVLIRCGEQVPQPQDDHTTHRATEVIDMCPCCVERTELDCGRTWTSERLEHEWSVCLKYWLGLVYGTIPTVVPQDVTLNPEATTFHQIDADGCLLPEWNETAVSKAESGSSFGPLMLDQQAHVRPTITPECTLQVDNESGLEAEFVYDDFSPILSRHAALIQRSSKGLARLDEVTAVPDHRQEAADATLDPATAAQVKDLATDDIELGFSFAAATFGSDDGDSREPVMDFDPDSPILSRHYAAMTSRPAGLLRFNYLGDDPG</sequence>
<comment type="caution">
    <text evidence="1">The sequence shown here is derived from an EMBL/GenBank/DDBJ whole genome shotgun (WGS) entry which is preliminary data.</text>
</comment>
<name>A0A4U7APN1_9PEZI</name>
<evidence type="ECO:0000313" key="2">
    <source>
        <dbReference type="Proteomes" id="UP000308133"/>
    </source>
</evidence>
<dbReference type="Proteomes" id="UP000308133">
    <property type="component" value="Unassembled WGS sequence"/>
</dbReference>
<evidence type="ECO:0000313" key="1">
    <source>
        <dbReference type="EMBL" id="TKX19889.1"/>
    </source>
</evidence>
<reference evidence="1 2" key="1">
    <citation type="submission" date="2018-02" db="EMBL/GenBank/DDBJ databases">
        <title>Draft genome sequences of Elsinoe sp., causing black scab on jojoba.</title>
        <authorList>
            <person name="Stodart B."/>
            <person name="Jeffress S."/>
            <person name="Ash G."/>
            <person name="Arun Chinnappa K."/>
        </authorList>
    </citation>
    <scope>NUCLEOTIDE SEQUENCE [LARGE SCALE GENOMIC DNA]</scope>
    <source>
        <strain evidence="1 2">Hillstone_2</strain>
    </source>
</reference>
<dbReference type="EMBL" id="PTQR01000106">
    <property type="protein sequence ID" value="TKX19889.1"/>
    <property type="molecule type" value="Genomic_DNA"/>
</dbReference>
<organism evidence="1 2">
    <name type="scientific">Elsinoe australis</name>
    <dbReference type="NCBI Taxonomy" id="40998"/>
    <lineage>
        <taxon>Eukaryota</taxon>
        <taxon>Fungi</taxon>
        <taxon>Dikarya</taxon>
        <taxon>Ascomycota</taxon>
        <taxon>Pezizomycotina</taxon>
        <taxon>Dothideomycetes</taxon>
        <taxon>Dothideomycetidae</taxon>
        <taxon>Myriangiales</taxon>
        <taxon>Elsinoaceae</taxon>
        <taxon>Elsinoe</taxon>
    </lineage>
</organism>
<accession>A0A4U7APN1</accession>
<proteinExistence type="predicted"/>
<gene>
    <name evidence="1" type="ORF">C1H76_8087</name>
</gene>
<protein>
    <submittedName>
        <fullName evidence="1">Uncharacterized protein</fullName>
    </submittedName>
</protein>